<comment type="subcellular location">
    <subcellularLocation>
        <location evidence="7">Cell outer membrane</location>
        <topology evidence="7">Peripheral membrane protein</topology>
    </subcellularLocation>
</comment>
<dbReference type="AlphaFoldDB" id="A0A372DRB7"/>
<evidence type="ECO:0000313" key="11">
    <source>
        <dbReference type="Proteomes" id="UP000262917"/>
    </source>
</evidence>
<keyword evidence="2 7" id="KW-0813">Transport</keyword>
<comment type="caution">
    <text evidence="10">The sequence shown here is derived from an EMBL/GenBank/DDBJ whole genome shotgun (WGS) entry which is preliminary data.</text>
</comment>
<evidence type="ECO:0000256" key="7">
    <source>
        <dbReference type="PIRNR" id="PIRNR001892"/>
    </source>
</evidence>
<sequence length="478" mass="51290">MIRRPLVLALALALLPAAGAHAEDLLQTYELARAGDPQLAAAESGRLATKEGAVQARAALLPQLDGSASYRRSKSTGPSTTNQFDPVSNDFVRINGESESTSHNRNLGLNLNQVLFDFGAFSRVKSQNAISRAADFQVESAGDSLITRTSQAYFNVLVAIESLAAAETQETALKKQFDFASKRLEVGLAPITDVHEARAQYDSARANTIIVRNVLEDAYQALVEITGQPVRNLKGLPADFQPTLPSERDADAWVAAAIDNNPALKAKQLQVQASEADVTTARAGHLPTLYFNGSYGKNVSWGDSTFTSTNPPFSATFPTGGESRGPAFGVTLSVPLFAGGATQSRVRQALAQRDVASDELEQQKRGLERATRNAYQTLVAGISEVEARRLALVSAQSAYDASQVGLEVGTRTVLDVLNNQQTLFQAQLAYAQARYNFLQSRLLLEQAAGTLDIDDVQDVNRLLTANADAQLAPGDRAQ</sequence>
<dbReference type="OrthoDB" id="9813458at2"/>
<feature type="chain" id="PRO_5017075733" description="Protein CyaE" evidence="9">
    <location>
        <begin position="23"/>
        <end position="478"/>
    </location>
</feature>
<keyword evidence="4" id="KW-0812">Transmembrane</keyword>
<evidence type="ECO:0000256" key="5">
    <source>
        <dbReference type="ARBA" id="ARBA00023136"/>
    </source>
</evidence>
<feature type="signal peptide" evidence="9">
    <location>
        <begin position="1"/>
        <end position="22"/>
    </location>
</feature>
<dbReference type="NCBIfam" id="TIGR01844">
    <property type="entry name" value="type_I_sec_TolC"/>
    <property type="match status" value="1"/>
</dbReference>
<dbReference type="EMBL" id="QVPD01000002">
    <property type="protein sequence ID" value="RFP61927.1"/>
    <property type="molecule type" value="Genomic_DNA"/>
</dbReference>
<organism evidence="10 11">
    <name type="scientific">Cognatiluteimonas weifangensis</name>
    <dbReference type="NCBI Taxonomy" id="2303539"/>
    <lineage>
        <taxon>Bacteria</taxon>
        <taxon>Pseudomonadati</taxon>
        <taxon>Pseudomonadota</taxon>
        <taxon>Gammaproteobacteria</taxon>
        <taxon>Lysobacterales</taxon>
        <taxon>Lysobacteraceae</taxon>
        <taxon>Cognatiluteimonas</taxon>
    </lineage>
</organism>
<dbReference type="RefSeq" id="WP_117201603.1">
    <property type="nucleotide sequence ID" value="NZ_JBHTBK010000033.1"/>
</dbReference>
<feature type="compositionally biased region" description="Polar residues" evidence="8">
    <location>
        <begin position="75"/>
        <end position="86"/>
    </location>
</feature>
<dbReference type="GO" id="GO:0015288">
    <property type="term" value="F:porin activity"/>
    <property type="evidence" value="ECO:0007669"/>
    <property type="project" value="TreeGrafter"/>
</dbReference>
<keyword evidence="6 7" id="KW-0998">Cell outer membrane</keyword>
<feature type="region of interest" description="Disordered" evidence="8">
    <location>
        <begin position="68"/>
        <end position="88"/>
    </location>
</feature>
<keyword evidence="9" id="KW-0732">Signal</keyword>
<dbReference type="InterPro" id="IPR051906">
    <property type="entry name" value="TolC-like"/>
</dbReference>
<keyword evidence="5 7" id="KW-0472">Membrane</keyword>
<reference evidence="10 11" key="1">
    <citation type="submission" date="2018-08" db="EMBL/GenBank/DDBJ databases">
        <title>Lysobacter weifangensis sp. nov., a new member of the family 'Xanthomonadaceae', isolated from soil in a farmland.</title>
        <authorList>
            <person name="Zhao H."/>
        </authorList>
    </citation>
    <scope>NUCLEOTIDE SEQUENCE [LARGE SCALE GENOMIC DNA]</scope>
    <source>
        <strain evidence="10 11">WF-2</strain>
    </source>
</reference>
<proteinExistence type="inferred from homology"/>
<keyword evidence="7" id="KW-0204">Cytolysis</keyword>
<dbReference type="PANTHER" id="PTHR30026">
    <property type="entry name" value="OUTER MEMBRANE PROTEIN TOLC"/>
    <property type="match status" value="1"/>
</dbReference>
<dbReference type="InterPro" id="IPR010130">
    <property type="entry name" value="T1SS_OMP_TolC"/>
</dbReference>
<evidence type="ECO:0000256" key="9">
    <source>
        <dbReference type="SAM" id="SignalP"/>
    </source>
</evidence>
<dbReference type="Gene3D" id="1.20.1600.10">
    <property type="entry name" value="Outer membrane efflux proteins (OEP)"/>
    <property type="match status" value="1"/>
</dbReference>
<gene>
    <name evidence="10" type="ORF">D0Y53_02385</name>
</gene>
<comment type="similarity">
    <text evidence="1 7">Belongs to the outer membrane factor (OMF) (TC 1.B.17) family.</text>
</comment>
<dbReference type="SUPFAM" id="SSF56954">
    <property type="entry name" value="Outer membrane efflux proteins (OEP)"/>
    <property type="match status" value="1"/>
</dbReference>
<accession>A0A372DRB7</accession>
<evidence type="ECO:0000256" key="4">
    <source>
        <dbReference type="ARBA" id="ARBA00022692"/>
    </source>
</evidence>
<dbReference type="GO" id="GO:0031640">
    <property type="term" value="P:killing of cells of another organism"/>
    <property type="evidence" value="ECO:0007669"/>
    <property type="project" value="UniProtKB-KW"/>
</dbReference>
<evidence type="ECO:0000313" key="10">
    <source>
        <dbReference type="EMBL" id="RFP61927.1"/>
    </source>
</evidence>
<evidence type="ECO:0000256" key="2">
    <source>
        <dbReference type="ARBA" id="ARBA00022448"/>
    </source>
</evidence>
<keyword evidence="3" id="KW-1134">Transmembrane beta strand</keyword>
<evidence type="ECO:0000256" key="6">
    <source>
        <dbReference type="ARBA" id="ARBA00023237"/>
    </source>
</evidence>
<evidence type="ECO:0000256" key="8">
    <source>
        <dbReference type="SAM" id="MobiDB-lite"/>
    </source>
</evidence>
<comment type="function">
    <text evidence="7">CyaE is necessary for transport of calmodulin-sensitive adenylate cyclase-hemolysin (cyclolysin).</text>
</comment>
<dbReference type="InterPro" id="IPR003423">
    <property type="entry name" value="OMP_efflux"/>
</dbReference>
<dbReference type="GO" id="GO:0009279">
    <property type="term" value="C:cell outer membrane"/>
    <property type="evidence" value="ECO:0007669"/>
    <property type="project" value="UniProtKB-SubCell"/>
</dbReference>
<dbReference type="Pfam" id="PF02321">
    <property type="entry name" value="OEP"/>
    <property type="match status" value="2"/>
</dbReference>
<dbReference type="Proteomes" id="UP000262917">
    <property type="component" value="Unassembled WGS sequence"/>
</dbReference>
<keyword evidence="11" id="KW-1185">Reference proteome</keyword>
<keyword evidence="7" id="KW-0354">Hemolysis</keyword>
<dbReference type="PIRSF" id="PIRSF001892">
    <property type="entry name" value="CyaE"/>
    <property type="match status" value="1"/>
</dbReference>
<evidence type="ECO:0000256" key="1">
    <source>
        <dbReference type="ARBA" id="ARBA00007613"/>
    </source>
</evidence>
<evidence type="ECO:0000256" key="3">
    <source>
        <dbReference type="ARBA" id="ARBA00022452"/>
    </source>
</evidence>
<name>A0A372DRB7_9GAMM</name>
<dbReference type="PANTHER" id="PTHR30026:SF20">
    <property type="entry name" value="OUTER MEMBRANE PROTEIN TOLC"/>
    <property type="match status" value="1"/>
</dbReference>
<dbReference type="GO" id="GO:1990281">
    <property type="term" value="C:efflux pump complex"/>
    <property type="evidence" value="ECO:0007669"/>
    <property type="project" value="TreeGrafter"/>
</dbReference>
<dbReference type="GO" id="GO:0015562">
    <property type="term" value="F:efflux transmembrane transporter activity"/>
    <property type="evidence" value="ECO:0007669"/>
    <property type="project" value="InterPro"/>
</dbReference>
<dbReference type="InterPro" id="IPR028351">
    <property type="entry name" value="CyaE"/>
</dbReference>
<protein>
    <recommendedName>
        <fullName evidence="7">Protein CyaE</fullName>
    </recommendedName>
</protein>